<reference evidence="2" key="1">
    <citation type="journal article" date="2021" name="bioRxiv">
        <title>Whole Genome Assembly and Annotation of Northern Wild Rice, Zizania palustris L., Supports a Whole Genome Duplication in the Zizania Genus.</title>
        <authorList>
            <person name="Haas M."/>
            <person name="Kono T."/>
            <person name="Macchietto M."/>
            <person name="Millas R."/>
            <person name="McGilp L."/>
            <person name="Shao M."/>
            <person name="Duquette J."/>
            <person name="Hirsch C.N."/>
            <person name="Kimball J."/>
        </authorList>
    </citation>
    <scope>NUCLEOTIDE SEQUENCE</scope>
    <source>
        <tissue evidence="2">Fresh leaf tissue</tissue>
    </source>
</reference>
<protein>
    <submittedName>
        <fullName evidence="2">Uncharacterized protein</fullName>
    </submittedName>
</protein>
<evidence type="ECO:0000313" key="2">
    <source>
        <dbReference type="EMBL" id="KAG8093008.1"/>
    </source>
</evidence>
<dbReference type="EMBL" id="JAAALK010000080">
    <property type="protein sequence ID" value="KAG8093008.1"/>
    <property type="molecule type" value="Genomic_DNA"/>
</dbReference>
<sequence>MCCPMVQRRSQHYTLPLPATNPRTAISEWHAPHQATTTVVEFFFERKRESRLLELKGSEKDHEVLTEAGELRKKRRGGAKADRGGPKQRRKNIWS</sequence>
<accession>A0A8J5WJU8</accession>
<organism evidence="2 3">
    <name type="scientific">Zizania palustris</name>
    <name type="common">Northern wild rice</name>
    <dbReference type="NCBI Taxonomy" id="103762"/>
    <lineage>
        <taxon>Eukaryota</taxon>
        <taxon>Viridiplantae</taxon>
        <taxon>Streptophyta</taxon>
        <taxon>Embryophyta</taxon>
        <taxon>Tracheophyta</taxon>
        <taxon>Spermatophyta</taxon>
        <taxon>Magnoliopsida</taxon>
        <taxon>Liliopsida</taxon>
        <taxon>Poales</taxon>
        <taxon>Poaceae</taxon>
        <taxon>BOP clade</taxon>
        <taxon>Oryzoideae</taxon>
        <taxon>Oryzeae</taxon>
        <taxon>Zizaniinae</taxon>
        <taxon>Zizania</taxon>
    </lineage>
</organism>
<feature type="region of interest" description="Disordered" evidence="1">
    <location>
        <begin position="56"/>
        <end position="95"/>
    </location>
</feature>
<name>A0A8J5WJU8_ZIZPA</name>
<gene>
    <name evidence="2" type="ORF">GUJ93_ZPchr0012g21161</name>
</gene>
<dbReference type="AlphaFoldDB" id="A0A8J5WJU8"/>
<evidence type="ECO:0000256" key="1">
    <source>
        <dbReference type="SAM" id="MobiDB-lite"/>
    </source>
</evidence>
<feature type="compositionally biased region" description="Basic and acidic residues" evidence="1">
    <location>
        <begin position="56"/>
        <end position="71"/>
    </location>
</feature>
<proteinExistence type="predicted"/>
<comment type="caution">
    <text evidence="2">The sequence shown here is derived from an EMBL/GenBank/DDBJ whole genome shotgun (WGS) entry which is preliminary data.</text>
</comment>
<feature type="compositionally biased region" description="Basic residues" evidence="1">
    <location>
        <begin position="86"/>
        <end position="95"/>
    </location>
</feature>
<reference evidence="2" key="2">
    <citation type="submission" date="2021-02" db="EMBL/GenBank/DDBJ databases">
        <authorList>
            <person name="Kimball J.A."/>
            <person name="Haas M.W."/>
            <person name="Macchietto M."/>
            <person name="Kono T."/>
            <person name="Duquette J."/>
            <person name="Shao M."/>
        </authorList>
    </citation>
    <scope>NUCLEOTIDE SEQUENCE</scope>
    <source>
        <tissue evidence="2">Fresh leaf tissue</tissue>
    </source>
</reference>
<evidence type="ECO:0000313" key="3">
    <source>
        <dbReference type="Proteomes" id="UP000729402"/>
    </source>
</evidence>
<keyword evidence="3" id="KW-1185">Reference proteome</keyword>
<dbReference type="Proteomes" id="UP000729402">
    <property type="component" value="Unassembled WGS sequence"/>
</dbReference>